<proteinExistence type="predicted"/>
<sequence length="138" mass="14543">MTAAVRHVATALVATTIVAAALHQLVTTTIATATSLVLAARLATTPTSLPRVELDIRPTMFTMRADLLLAAVLPVATTTPTRTDMAVVVVVPMAVGHLARAAGTLLVITPSLTFLLNHTSKYNLHDKPMEFSGYGVEL</sequence>
<dbReference type="Proteomes" id="UP001186974">
    <property type="component" value="Unassembled WGS sequence"/>
</dbReference>
<keyword evidence="2" id="KW-1185">Reference proteome</keyword>
<gene>
    <name evidence="1" type="ORF">LTS18_003017</name>
</gene>
<protein>
    <submittedName>
        <fullName evidence="1">Uncharacterized protein</fullName>
    </submittedName>
</protein>
<accession>A0ACC3D760</accession>
<dbReference type="EMBL" id="JAWDJW010007051">
    <property type="protein sequence ID" value="KAK3062970.1"/>
    <property type="molecule type" value="Genomic_DNA"/>
</dbReference>
<name>A0ACC3D760_9PEZI</name>
<organism evidence="1 2">
    <name type="scientific">Coniosporium uncinatum</name>
    <dbReference type="NCBI Taxonomy" id="93489"/>
    <lineage>
        <taxon>Eukaryota</taxon>
        <taxon>Fungi</taxon>
        <taxon>Dikarya</taxon>
        <taxon>Ascomycota</taxon>
        <taxon>Pezizomycotina</taxon>
        <taxon>Dothideomycetes</taxon>
        <taxon>Dothideomycetes incertae sedis</taxon>
        <taxon>Coniosporium</taxon>
    </lineage>
</organism>
<evidence type="ECO:0000313" key="1">
    <source>
        <dbReference type="EMBL" id="KAK3062970.1"/>
    </source>
</evidence>
<reference evidence="1" key="1">
    <citation type="submission" date="2024-09" db="EMBL/GenBank/DDBJ databases">
        <title>Black Yeasts Isolated from many extreme environments.</title>
        <authorList>
            <person name="Coleine C."/>
            <person name="Stajich J.E."/>
            <person name="Selbmann L."/>
        </authorList>
    </citation>
    <scope>NUCLEOTIDE SEQUENCE</scope>
    <source>
        <strain evidence="1">CCFEE 5737</strain>
    </source>
</reference>
<evidence type="ECO:0000313" key="2">
    <source>
        <dbReference type="Proteomes" id="UP001186974"/>
    </source>
</evidence>
<comment type="caution">
    <text evidence="1">The sequence shown here is derived from an EMBL/GenBank/DDBJ whole genome shotgun (WGS) entry which is preliminary data.</text>
</comment>